<evidence type="ECO:0000313" key="3">
    <source>
        <dbReference type="Proteomes" id="UP000057938"/>
    </source>
</evidence>
<feature type="chain" id="PRO_5005798432" evidence="1">
    <location>
        <begin position="24"/>
        <end position="50"/>
    </location>
</feature>
<organism evidence="2 3">
    <name type="scientific">Altererythrobacter epoxidivorans</name>
    <dbReference type="NCBI Taxonomy" id="361183"/>
    <lineage>
        <taxon>Bacteria</taxon>
        <taxon>Pseudomonadati</taxon>
        <taxon>Pseudomonadota</taxon>
        <taxon>Alphaproteobacteria</taxon>
        <taxon>Sphingomonadales</taxon>
        <taxon>Erythrobacteraceae</taxon>
        <taxon>Altererythrobacter</taxon>
    </lineage>
</organism>
<proteinExistence type="predicted"/>
<dbReference type="STRING" id="361183.AMC99_01689"/>
<dbReference type="EMBL" id="CP012669">
    <property type="protein sequence ID" value="ALE16980.1"/>
    <property type="molecule type" value="Genomic_DNA"/>
</dbReference>
<accession>A0A0M4MHF9</accession>
<dbReference type="PATRIC" id="fig|361183.4.peg.1661"/>
<keyword evidence="3" id="KW-1185">Reference proteome</keyword>
<dbReference type="RefSeq" id="WP_198143503.1">
    <property type="nucleotide sequence ID" value="NZ_CP012669.1"/>
</dbReference>
<dbReference type="KEGG" id="aep:AMC99_01689"/>
<name>A0A0M4MHF9_9SPHN</name>
<evidence type="ECO:0000313" key="2">
    <source>
        <dbReference type="EMBL" id="ALE16980.1"/>
    </source>
</evidence>
<dbReference type="AlphaFoldDB" id="A0A0M4MHF9"/>
<feature type="signal peptide" evidence="1">
    <location>
        <begin position="1"/>
        <end position="23"/>
    </location>
</feature>
<keyword evidence="1" id="KW-0732">Signal</keyword>
<reference evidence="2 3" key="1">
    <citation type="submission" date="2015-09" db="EMBL/GenBank/DDBJ databases">
        <title>Complete genome sequence of a benzo[a]pyrene-degrading bacterium Altererythrobacter epoxidivorans CGMCC 1.7731T.</title>
        <authorList>
            <person name="Li Z."/>
            <person name="Cheng H."/>
            <person name="Huo Y."/>
            <person name="Xu X."/>
        </authorList>
    </citation>
    <scope>NUCLEOTIDE SEQUENCE [LARGE SCALE GENOMIC DNA]</scope>
    <source>
        <strain evidence="2 3">CGMCC 1.7731</strain>
    </source>
</reference>
<gene>
    <name evidence="2" type="ORF">AMC99_01689</name>
</gene>
<evidence type="ECO:0000256" key="1">
    <source>
        <dbReference type="SAM" id="SignalP"/>
    </source>
</evidence>
<protein>
    <submittedName>
        <fullName evidence="2">Uncharacterized protein</fullName>
    </submittedName>
</protein>
<sequence length="50" mass="5329">MYNRRFFQTKLGQAALASIAAMAAFVALSAQMQATPAYAAVAQHEVVELA</sequence>
<dbReference type="Proteomes" id="UP000057938">
    <property type="component" value="Chromosome"/>
</dbReference>